<gene>
    <name evidence="2" type="ORF">TWF718_002113</name>
</gene>
<evidence type="ECO:0000313" key="3">
    <source>
        <dbReference type="Proteomes" id="UP001313282"/>
    </source>
</evidence>
<organism evidence="2 3">
    <name type="scientific">Orbilia javanica</name>
    <dbReference type="NCBI Taxonomy" id="47235"/>
    <lineage>
        <taxon>Eukaryota</taxon>
        <taxon>Fungi</taxon>
        <taxon>Dikarya</taxon>
        <taxon>Ascomycota</taxon>
        <taxon>Pezizomycotina</taxon>
        <taxon>Orbiliomycetes</taxon>
        <taxon>Orbiliales</taxon>
        <taxon>Orbiliaceae</taxon>
        <taxon>Orbilia</taxon>
    </lineage>
</organism>
<reference evidence="2 3" key="1">
    <citation type="submission" date="2019-10" db="EMBL/GenBank/DDBJ databases">
        <authorList>
            <person name="Palmer J.M."/>
        </authorList>
    </citation>
    <scope>NUCLEOTIDE SEQUENCE [LARGE SCALE GENOMIC DNA]</scope>
    <source>
        <strain evidence="2 3">TWF718</strain>
    </source>
</reference>
<accession>A0AAN8MQ59</accession>
<comment type="caution">
    <text evidence="2">The sequence shown here is derived from an EMBL/GenBank/DDBJ whole genome shotgun (WGS) entry which is preliminary data.</text>
</comment>
<evidence type="ECO:0000313" key="2">
    <source>
        <dbReference type="EMBL" id="KAK6331564.1"/>
    </source>
</evidence>
<dbReference type="InterPro" id="IPR032675">
    <property type="entry name" value="LRR_dom_sf"/>
</dbReference>
<evidence type="ECO:0000256" key="1">
    <source>
        <dbReference type="SAM" id="MobiDB-lite"/>
    </source>
</evidence>
<sequence>MSKRRHSSVEELELPESPKRSKVTFEDAATTPVSSHGDIFSFCPAEIKLQIFNLLEKTDIASLSQCSRSFYAFSWGLRFRSVTLNEKSIKLFQKNGLGEHGGHHIRSLRLGGRYKWSRNASKLGARFCGGSIETNGVLDQVRAVLSLFPNLERLSIAYFIPSAAENNTYIAIMNEITQHPTLWSSLRYIGIEAVKIPEIDPKGCYQKADELYERLYSGLSVENQKFLGEKVADSDVGKLLKRKLETRGFPKLEKMKISANCLAGPMADPKSALMKRTGFYYTPILFAPQLRTLNIETTDSCHIFDIYGFTERDGSKGRAKVDFEPSLLDVFSKIEKLSLTKYVSPTPKDIQRLAQRFPHLKNLKIKMFNDRPCDGSGANSKRIPYTSIKDIKHLKTLSLPWPRNDDGCFNLTRLQGQVKNWRKAGLDSLERVDFLGKRDKASGYARVWSDTHLYFELRGDKISAHNDTANFQYEDRQKN</sequence>
<protein>
    <recommendedName>
        <fullName evidence="4">F-box domain-containing protein</fullName>
    </recommendedName>
</protein>
<dbReference type="SUPFAM" id="SSF81383">
    <property type="entry name" value="F-box domain"/>
    <property type="match status" value="1"/>
</dbReference>
<feature type="compositionally biased region" description="Basic and acidic residues" evidence="1">
    <location>
        <begin position="16"/>
        <end position="25"/>
    </location>
</feature>
<feature type="region of interest" description="Disordered" evidence="1">
    <location>
        <begin position="1"/>
        <end position="25"/>
    </location>
</feature>
<dbReference type="CDD" id="cd09917">
    <property type="entry name" value="F-box_SF"/>
    <property type="match status" value="1"/>
</dbReference>
<dbReference type="Gene3D" id="3.80.10.10">
    <property type="entry name" value="Ribonuclease Inhibitor"/>
    <property type="match status" value="1"/>
</dbReference>
<evidence type="ECO:0008006" key="4">
    <source>
        <dbReference type="Google" id="ProtNLM"/>
    </source>
</evidence>
<keyword evidence="3" id="KW-1185">Reference proteome</keyword>
<proteinExistence type="predicted"/>
<dbReference type="AlphaFoldDB" id="A0AAN8MQ59"/>
<dbReference type="Proteomes" id="UP001313282">
    <property type="component" value="Unassembled WGS sequence"/>
</dbReference>
<dbReference type="InterPro" id="IPR036047">
    <property type="entry name" value="F-box-like_dom_sf"/>
</dbReference>
<name>A0AAN8MQ59_9PEZI</name>
<dbReference type="EMBL" id="JAVHNR010000010">
    <property type="protein sequence ID" value="KAK6331564.1"/>
    <property type="molecule type" value="Genomic_DNA"/>
</dbReference>